<organism evidence="2 3">
    <name type="scientific">Aureobasidium melanogenum</name>
    <name type="common">Aureobasidium pullulans var. melanogenum</name>
    <dbReference type="NCBI Taxonomy" id="46634"/>
    <lineage>
        <taxon>Eukaryota</taxon>
        <taxon>Fungi</taxon>
        <taxon>Dikarya</taxon>
        <taxon>Ascomycota</taxon>
        <taxon>Pezizomycotina</taxon>
        <taxon>Dothideomycetes</taxon>
        <taxon>Dothideomycetidae</taxon>
        <taxon>Dothideales</taxon>
        <taxon>Saccotheciaceae</taxon>
        <taxon>Aureobasidium</taxon>
    </lineage>
</organism>
<feature type="non-terminal residue" evidence="2">
    <location>
        <position position="1"/>
    </location>
</feature>
<dbReference type="EMBL" id="JAHFXS010000628">
    <property type="protein sequence ID" value="KAG9983183.1"/>
    <property type="molecule type" value="Genomic_DNA"/>
</dbReference>
<comment type="caution">
    <text evidence="2">The sequence shown here is derived from an EMBL/GenBank/DDBJ whole genome shotgun (WGS) entry which is preliminary data.</text>
</comment>
<feature type="transmembrane region" description="Helical" evidence="1">
    <location>
        <begin position="12"/>
        <end position="37"/>
    </location>
</feature>
<feature type="transmembrane region" description="Helical" evidence="1">
    <location>
        <begin position="78"/>
        <end position="96"/>
    </location>
</feature>
<evidence type="ECO:0000256" key="1">
    <source>
        <dbReference type="SAM" id="Phobius"/>
    </source>
</evidence>
<evidence type="ECO:0000313" key="3">
    <source>
        <dbReference type="Proteomes" id="UP000729357"/>
    </source>
</evidence>
<sequence length="168" mass="19721">MKLISCLQHHWCLYICWLIQFPAICCLAFMTVLAWGLGQMSPYGTEGKLMLSLCCIMILVWIYQVFFYFIHRLTATRMLYMQVFESVFITYLGFYFRAWVFPLHTPPHSWAPIARAVWMGLPVVVATFYILLARSLVVWYRIRKSKDNSLPGKDGEELENLLQGENYV</sequence>
<evidence type="ECO:0000313" key="2">
    <source>
        <dbReference type="EMBL" id="KAG9983183.1"/>
    </source>
</evidence>
<name>A0A9P8FT87_AURME</name>
<keyword evidence="1" id="KW-0812">Transmembrane</keyword>
<dbReference type="Proteomes" id="UP000729357">
    <property type="component" value="Unassembled WGS sequence"/>
</dbReference>
<reference evidence="2" key="1">
    <citation type="journal article" date="2021" name="J Fungi (Basel)">
        <title>Virulence traits and population genomics of the black yeast Aureobasidium melanogenum.</title>
        <authorList>
            <person name="Cernosa A."/>
            <person name="Sun X."/>
            <person name="Gostincar C."/>
            <person name="Fang C."/>
            <person name="Gunde-Cimerman N."/>
            <person name="Song Z."/>
        </authorList>
    </citation>
    <scope>NUCLEOTIDE SEQUENCE</scope>
    <source>
        <strain evidence="2">EXF-9298</strain>
    </source>
</reference>
<feature type="transmembrane region" description="Helical" evidence="1">
    <location>
        <begin position="49"/>
        <end position="71"/>
    </location>
</feature>
<keyword evidence="1" id="KW-1133">Transmembrane helix</keyword>
<protein>
    <submittedName>
        <fullName evidence="2">Uncharacterized protein</fullName>
    </submittedName>
</protein>
<gene>
    <name evidence="2" type="ORF">KCU98_g6276</name>
</gene>
<dbReference type="AlphaFoldDB" id="A0A9P8FT87"/>
<keyword evidence="3" id="KW-1185">Reference proteome</keyword>
<reference evidence="2" key="2">
    <citation type="submission" date="2021-08" db="EMBL/GenBank/DDBJ databases">
        <authorList>
            <person name="Gostincar C."/>
            <person name="Sun X."/>
            <person name="Song Z."/>
            <person name="Gunde-Cimerman N."/>
        </authorList>
    </citation>
    <scope>NUCLEOTIDE SEQUENCE</scope>
    <source>
        <strain evidence="2">EXF-9298</strain>
    </source>
</reference>
<feature type="transmembrane region" description="Helical" evidence="1">
    <location>
        <begin position="116"/>
        <end position="140"/>
    </location>
</feature>
<keyword evidence="1" id="KW-0472">Membrane</keyword>
<accession>A0A9P8FT87</accession>
<proteinExistence type="predicted"/>